<feature type="non-terminal residue" evidence="2">
    <location>
        <position position="1"/>
    </location>
</feature>
<comment type="caution">
    <text evidence="2">The sequence shown here is derived from an EMBL/GenBank/DDBJ whole genome shotgun (WGS) entry which is preliminary data.</text>
</comment>
<accession>A0A371GMW4</accession>
<organism evidence="2 3">
    <name type="scientific">Mucuna pruriens</name>
    <name type="common">Velvet bean</name>
    <name type="synonym">Dolichos pruriens</name>
    <dbReference type="NCBI Taxonomy" id="157652"/>
    <lineage>
        <taxon>Eukaryota</taxon>
        <taxon>Viridiplantae</taxon>
        <taxon>Streptophyta</taxon>
        <taxon>Embryophyta</taxon>
        <taxon>Tracheophyta</taxon>
        <taxon>Spermatophyta</taxon>
        <taxon>Magnoliopsida</taxon>
        <taxon>eudicotyledons</taxon>
        <taxon>Gunneridae</taxon>
        <taxon>Pentapetalae</taxon>
        <taxon>rosids</taxon>
        <taxon>fabids</taxon>
        <taxon>Fabales</taxon>
        <taxon>Fabaceae</taxon>
        <taxon>Papilionoideae</taxon>
        <taxon>50 kb inversion clade</taxon>
        <taxon>NPAAA clade</taxon>
        <taxon>indigoferoid/millettioid clade</taxon>
        <taxon>Phaseoleae</taxon>
        <taxon>Mucuna</taxon>
    </lineage>
</organism>
<dbReference type="OrthoDB" id="414945at2759"/>
<proteinExistence type="predicted"/>
<feature type="region of interest" description="Disordered" evidence="1">
    <location>
        <begin position="133"/>
        <end position="156"/>
    </location>
</feature>
<evidence type="ECO:0000256" key="1">
    <source>
        <dbReference type="SAM" id="MobiDB-lite"/>
    </source>
</evidence>
<keyword evidence="3" id="KW-1185">Reference proteome</keyword>
<evidence type="ECO:0000313" key="3">
    <source>
        <dbReference type="Proteomes" id="UP000257109"/>
    </source>
</evidence>
<protein>
    <submittedName>
        <fullName evidence="2">Copia protein</fullName>
    </submittedName>
</protein>
<name>A0A371GMW4_MUCPR</name>
<sequence>MAHGIYEGLLMKIILNDLKVKYEGPIKLLCDNNSTISIGYNPVQQDRTKQIEINRHFIKEKLNSRLVVTTHVPIGLQVANIFTKGLPVARFQELNGYYNIFRVGVRQANPGGSTKTNPTSIGVTINILKVQPSSACHQKPKPRASRPGQDSTHVGSPVRKIQVERLVSNQSHLGSSSAPCHYL</sequence>
<dbReference type="EMBL" id="QJKJ01005010">
    <property type="protein sequence ID" value="RDX91887.1"/>
    <property type="molecule type" value="Genomic_DNA"/>
</dbReference>
<dbReference type="Proteomes" id="UP000257109">
    <property type="component" value="Unassembled WGS sequence"/>
</dbReference>
<dbReference type="AlphaFoldDB" id="A0A371GMW4"/>
<dbReference type="STRING" id="157652.A0A371GMW4"/>
<dbReference type="CDD" id="cd09272">
    <property type="entry name" value="RNase_HI_RT_Ty1"/>
    <property type="match status" value="1"/>
</dbReference>
<evidence type="ECO:0000313" key="2">
    <source>
        <dbReference type="EMBL" id="RDX91887.1"/>
    </source>
</evidence>
<gene>
    <name evidence="2" type="primary">GIP</name>
    <name evidence="2" type="ORF">CR513_26064</name>
</gene>
<reference evidence="2" key="1">
    <citation type="submission" date="2018-05" db="EMBL/GenBank/DDBJ databases">
        <title>Draft genome of Mucuna pruriens seed.</title>
        <authorList>
            <person name="Nnadi N.E."/>
            <person name="Vos R."/>
            <person name="Hasami M.H."/>
            <person name="Devisetty U.K."/>
            <person name="Aguiy J.C."/>
        </authorList>
    </citation>
    <scope>NUCLEOTIDE SEQUENCE [LARGE SCALE GENOMIC DNA]</scope>
    <source>
        <strain evidence="2">JCA_2017</strain>
    </source>
</reference>